<dbReference type="GO" id="GO:0003735">
    <property type="term" value="F:structural constituent of ribosome"/>
    <property type="evidence" value="ECO:0007669"/>
    <property type="project" value="InterPro"/>
</dbReference>
<dbReference type="NCBIfam" id="TIGR03953">
    <property type="entry name" value="rplD_bact"/>
    <property type="match status" value="1"/>
</dbReference>
<dbReference type="HAMAP" id="MF_01328_B">
    <property type="entry name" value="Ribosomal_uL4_B"/>
    <property type="match status" value="1"/>
</dbReference>
<feature type="region of interest" description="Disordered" evidence="4">
    <location>
        <begin position="40"/>
        <end position="77"/>
    </location>
</feature>
<evidence type="ECO:0008006" key="6">
    <source>
        <dbReference type="Google" id="ProtNLM"/>
    </source>
</evidence>
<keyword evidence="2" id="KW-0689">Ribosomal protein</keyword>
<dbReference type="Pfam" id="PF00573">
    <property type="entry name" value="Ribosomal_L4"/>
    <property type="match status" value="1"/>
</dbReference>
<accession>A0A381UCZ7</accession>
<dbReference type="SUPFAM" id="SSF52166">
    <property type="entry name" value="Ribosomal protein L4"/>
    <property type="match status" value="1"/>
</dbReference>
<dbReference type="GO" id="GO:0006412">
    <property type="term" value="P:translation"/>
    <property type="evidence" value="ECO:0007669"/>
    <property type="project" value="InterPro"/>
</dbReference>
<evidence type="ECO:0000256" key="2">
    <source>
        <dbReference type="ARBA" id="ARBA00022980"/>
    </source>
</evidence>
<dbReference type="InterPro" id="IPR013005">
    <property type="entry name" value="Ribosomal_uL4-like"/>
</dbReference>
<evidence type="ECO:0000256" key="1">
    <source>
        <dbReference type="ARBA" id="ARBA00010528"/>
    </source>
</evidence>
<proteinExistence type="inferred from homology"/>
<dbReference type="AlphaFoldDB" id="A0A381UCZ7"/>
<sequence>MELQVVKSNGKKASKIMVDASVFNVKPSADAVNRAILSEMENSRQGTHGSKSRGLVRGGGKKPWKQKGRGVARAGTTRSPLWRGGGTVFGPQPHQYEYKLPKKIKRLARRSILSEKLRNKEIIVLNEFSIDEPKTKKTKDLLFNLDVQEKKILILTGNLTENLVLSMRNIPNIALLDAMMASAYDLLDSEIILIDQKGLEMLNNGLADK</sequence>
<evidence type="ECO:0000256" key="3">
    <source>
        <dbReference type="ARBA" id="ARBA00023274"/>
    </source>
</evidence>
<dbReference type="PANTHER" id="PTHR10746:SF6">
    <property type="entry name" value="LARGE RIBOSOMAL SUBUNIT PROTEIN UL4M"/>
    <property type="match status" value="1"/>
</dbReference>
<dbReference type="GO" id="GO:1990904">
    <property type="term" value="C:ribonucleoprotein complex"/>
    <property type="evidence" value="ECO:0007669"/>
    <property type="project" value="UniProtKB-KW"/>
</dbReference>
<evidence type="ECO:0000256" key="4">
    <source>
        <dbReference type="SAM" id="MobiDB-lite"/>
    </source>
</evidence>
<feature type="compositionally biased region" description="Basic residues" evidence="4">
    <location>
        <begin position="59"/>
        <end position="70"/>
    </location>
</feature>
<dbReference type="PANTHER" id="PTHR10746">
    <property type="entry name" value="50S RIBOSOMAL PROTEIN L4"/>
    <property type="match status" value="1"/>
</dbReference>
<gene>
    <name evidence="5" type="ORF">METZ01_LOCUS78956</name>
</gene>
<dbReference type="Gene3D" id="3.40.1370.10">
    <property type="match status" value="1"/>
</dbReference>
<evidence type="ECO:0000313" key="5">
    <source>
        <dbReference type="EMBL" id="SVA26102.1"/>
    </source>
</evidence>
<dbReference type="EMBL" id="UINC01006201">
    <property type="protein sequence ID" value="SVA26102.1"/>
    <property type="molecule type" value="Genomic_DNA"/>
</dbReference>
<keyword evidence="3" id="KW-0687">Ribonucleoprotein</keyword>
<comment type="similarity">
    <text evidence="1">Belongs to the universal ribosomal protein uL4 family.</text>
</comment>
<reference evidence="5" key="1">
    <citation type="submission" date="2018-05" db="EMBL/GenBank/DDBJ databases">
        <authorList>
            <person name="Lanie J.A."/>
            <person name="Ng W.-L."/>
            <person name="Kazmierczak K.M."/>
            <person name="Andrzejewski T.M."/>
            <person name="Davidsen T.M."/>
            <person name="Wayne K.J."/>
            <person name="Tettelin H."/>
            <person name="Glass J.I."/>
            <person name="Rusch D."/>
            <person name="Podicherti R."/>
            <person name="Tsui H.-C.T."/>
            <person name="Winkler M.E."/>
        </authorList>
    </citation>
    <scope>NUCLEOTIDE SEQUENCE</scope>
</reference>
<dbReference type="InterPro" id="IPR023574">
    <property type="entry name" value="Ribosomal_uL4_dom_sf"/>
</dbReference>
<dbReference type="InterPro" id="IPR002136">
    <property type="entry name" value="Ribosomal_uL4"/>
</dbReference>
<name>A0A381UCZ7_9ZZZZ</name>
<protein>
    <recommendedName>
        <fullName evidence="6">50S ribosomal protein L4</fullName>
    </recommendedName>
</protein>
<organism evidence="5">
    <name type="scientific">marine metagenome</name>
    <dbReference type="NCBI Taxonomy" id="408172"/>
    <lineage>
        <taxon>unclassified sequences</taxon>
        <taxon>metagenomes</taxon>
        <taxon>ecological metagenomes</taxon>
    </lineage>
</organism>
<dbReference type="GO" id="GO:0005840">
    <property type="term" value="C:ribosome"/>
    <property type="evidence" value="ECO:0007669"/>
    <property type="project" value="UniProtKB-KW"/>
</dbReference>